<dbReference type="SUPFAM" id="SSF56601">
    <property type="entry name" value="beta-lactamase/transpeptidase-like"/>
    <property type="match status" value="1"/>
</dbReference>
<feature type="compositionally biased region" description="Polar residues" evidence="3">
    <location>
        <begin position="257"/>
        <end position="268"/>
    </location>
</feature>
<evidence type="ECO:0000256" key="1">
    <source>
        <dbReference type="ARBA" id="ARBA00006096"/>
    </source>
</evidence>
<dbReference type="GO" id="GO:0006508">
    <property type="term" value="P:proteolysis"/>
    <property type="evidence" value="ECO:0007669"/>
    <property type="project" value="InterPro"/>
</dbReference>
<dbReference type="InterPro" id="IPR012338">
    <property type="entry name" value="Beta-lactam/transpept-like"/>
</dbReference>
<dbReference type="Proteomes" id="UP000287533">
    <property type="component" value="Unassembled WGS sequence"/>
</dbReference>
<evidence type="ECO:0000256" key="2">
    <source>
        <dbReference type="ARBA" id="ARBA00022801"/>
    </source>
</evidence>
<comment type="similarity">
    <text evidence="1">Belongs to the peptidase S13 family.</text>
</comment>
<gene>
    <name evidence="4" type="ORF">D2E25_1758</name>
</gene>
<dbReference type="EMBL" id="QXGL01000006">
    <property type="protein sequence ID" value="RSX51783.1"/>
    <property type="molecule type" value="Genomic_DNA"/>
</dbReference>
<keyword evidence="4" id="KW-0645">Protease</keyword>
<accession>A0A430FFZ3</accession>
<evidence type="ECO:0000313" key="4">
    <source>
        <dbReference type="EMBL" id="RSX51783.1"/>
    </source>
</evidence>
<dbReference type="InterPro" id="IPR000667">
    <property type="entry name" value="Peptidase_S13"/>
</dbReference>
<dbReference type="RefSeq" id="WP_420897345.1">
    <property type="nucleotide sequence ID" value="NZ_QXGL01000006.1"/>
</dbReference>
<sequence length="486" mass="50377">MARRAAARRARKAASRRIWTILVSACVTVAVMIGYGVADMVDVVPGVLTLRPVHTRTVPDPLTARAAGTIADDVDLTIPVDSHAAQQIIDEFAATANIGTSFSIAIADGQGNIVAERDAGTPRQPASTMKTLTAFAAASTLDMGSTLDTQTYLIQSDGNVKTLVLKGNGDMLLGEGQSDPDHINGHAGLGTLAKRTADALLQRGITQVDLVYDDSLFGTDRTPNNISENNAEHRYCTPISTMAIDGGRQWNEEGVSKPTNPDDSSQYPVLSEHTAQDTAAVFAQRLADNGITVNGEPTAGTVAAGTSALASVSSAPLNEVMAFMLRHSDNTLADEFGRLTALKRGTGNSIATDTQAVADVLREAGIDTQGLTIADCSGLAPGSQVSVKTLVGVQAHNLTAGSATAAAEGLSIPGLVGTARRRIVSGDDNGLYRVKTGSLDTVTSLTGNVSRTNGGVLSFAVIVNDAANYWEAAQAINVMAAKLPAL</sequence>
<evidence type="ECO:0000313" key="5">
    <source>
        <dbReference type="Proteomes" id="UP000287533"/>
    </source>
</evidence>
<comment type="caution">
    <text evidence="4">The sequence shown here is derived from an EMBL/GenBank/DDBJ whole genome shotgun (WGS) entry which is preliminary data.</text>
</comment>
<reference evidence="4 5" key="1">
    <citation type="submission" date="2018-09" db="EMBL/GenBank/DDBJ databases">
        <title>Characterization of the phylogenetic diversity of five novel species belonging to the genus Bifidobacterium.</title>
        <authorList>
            <person name="Lugli G.A."/>
            <person name="Duranti S."/>
            <person name="Milani C."/>
        </authorList>
    </citation>
    <scope>NUCLEOTIDE SEQUENCE [LARGE SCALE GENOMIC DNA]</scope>
    <source>
        <strain evidence="4 5">2034B</strain>
    </source>
</reference>
<dbReference type="Gene3D" id="3.40.710.10">
    <property type="entry name" value="DD-peptidase/beta-lactamase superfamily"/>
    <property type="match status" value="2"/>
</dbReference>
<keyword evidence="5" id="KW-1185">Reference proteome</keyword>
<proteinExistence type="inferred from homology"/>
<dbReference type="PRINTS" id="PR00922">
    <property type="entry name" value="DADACBPTASE3"/>
</dbReference>
<dbReference type="PANTHER" id="PTHR30023">
    <property type="entry name" value="D-ALANYL-D-ALANINE CARBOXYPEPTIDASE"/>
    <property type="match status" value="1"/>
</dbReference>
<feature type="region of interest" description="Disordered" evidence="3">
    <location>
        <begin position="250"/>
        <end position="269"/>
    </location>
</feature>
<dbReference type="Pfam" id="PF02113">
    <property type="entry name" value="Peptidase_S13"/>
    <property type="match status" value="2"/>
</dbReference>
<dbReference type="AlphaFoldDB" id="A0A430FFZ3"/>
<organism evidence="4 5">
    <name type="scientific">Bifidobacterium goeldii</name>
    <dbReference type="NCBI Taxonomy" id="2306975"/>
    <lineage>
        <taxon>Bacteria</taxon>
        <taxon>Bacillati</taxon>
        <taxon>Actinomycetota</taxon>
        <taxon>Actinomycetes</taxon>
        <taxon>Bifidobacteriales</taxon>
        <taxon>Bifidobacteriaceae</taxon>
        <taxon>Bifidobacterium</taxon>
    </lineage>
</organism>
<keyword evidence="2" id="KW-0378">Hydrolase</keyword>
<dbReference type="GO" id="GO:0000270">
    <property type="term" value="P:peptidoglycan metabolic process"/>
    <property type="evidence" value="ECO:0007669"/>
    <property type="project" value="TreeGrafter"/>
</dbReference>
<dbReference type="GO" id="GO:0004185">
    <property type="term" value="F:serine-type carboxypeptidase activity"/>
    <property type="evidence" value="ECO:0007669"/>
    <property type="project" value="InterPro"/>
</dbReference>
<keyword evidence="4" id="KW-0121">Carboxypeptidase</keyword>
<name>A0A430FFZ3_9BIFI</name>
<evidence type="ECO:0000256" key="3">
    <source>
        <dbReference type="SAM" id="MobiDB-lite"/>
    </source>
</evidence>
<protein>
    <submittedName>
        <fullName evidence="4">D-alanyl-D-alanine carboxypeptidase</fullName>
    </submittedName>
</protein>
<dbReference type="PANTHER" id="PTHR30023:SF0">
    <property type="entry name" value="PENICILLIN-SENSITIVE CARBOXYPEPTIDASE A"/>
    <property type="match status" value="1"/>
</dbReference>